<feature type="compositionally biased region" description="Polar residues" evidence="1">
    <location>
        <begin position="49"/>
        <end position="58"/>
    </location>
</feature>
<dbReference type="AlphaFoldDB" id="A0A2J8RBT3"/>
<gene>
    <name evidence="2" type="ORF">CR201_G0052014</name>
</gene>
<feature type="region of interest" description="Disordered" evidence="1">
    <location>
        <begin position="99"/>
        <end position="120"/>
    </location>
</feature>
<name>A0A2J8RBT3_PONAB</name>
<evidence type="ECO:0000256" key="1">
    <source>
        <dbReference type="SAM" id="MobiDB-lite"/>
    </source>
</evidence>
<accession>A0A2J8RBT3</accession>
<feature type="region of interest" description="Disordered" evidence="1">
    <location>
        <begin position="25"/>
        <end position="62"/>
    </location>
</feature>
<dbReference type="EMBL" id="NDHI03003713">
    <property type="protein sequence ID" value="PNJ05999.1"/>
    <property type="molecule type" value="Genomic_DNA"/>
</dbReference>
<comment type="caution">
    <text evidence="2">The sequence shown here is derived from an EMBL/GenBank/DDBJ whole genome shotgun (WGS) entry which is preliminary data.</text>
</comment>
<proteinExistence type="predicted"/>
<protein>
    <submittedName>
        <fullName evidence="2">Uncharacterized protein</fullName>
    </submittedName>
</protein>
<sequence>MKREHEVGLMEEAVPGGRRGQGCFWSLPALHPHPHPTPIGTLRSGRGAPQSTSRSPGSSKRKVAEETQCCWWLVGAPGLLAQAPLLSLPFWTSCTLSPVAGSQGTQTEGPAEAMAEERGL</sequence>
<feature type="compositionally biased region" description="Polar residues" evidence="1">
    <location>
        <begin position="99"/>
        <end position="108"/>
    </location>
</feature>
<evidence type="ECO:0000313" key="2">
    <source>
        <dbReference type="EMBL" id="PNJ05999.1"/>
    </source>
</evidence>
<reference evidence="2" key="1">
    <citation type="submission" date="2017-12" db="EMBL/GenBank/DDBJ databases">
        <title>High-resolution comparative analysis of great ape genomes.</title>
        <authorList>
            <person name="Pollen A."/>
            <person name="Hastie A."/>
            <person name="Hormozdiari F."/>
            <person name="Dougherty M."/>
            <person name="Liu R."/>
            <person name="Chaisson M."/>
            <person name="Hoppe E."/>
            <person name="Hill C."/>
            <person name="Pang A."/>
            <person name="Hillier L."/>
            <person name="Baker C."/>
            <person name="Armstrong J."/>
            <person name="Shendure J."/>
            <person name="Paten B."/>
            <person name="Wilson R."/>
            <person name="Chao H."/>
            <person name="Schneider V."/>
            <person name="Ventura M."/>
            <person name="Kronenberg Z."/>
            <person name="Murali S."/>
            <person name="Gordon D."/>
            <person name="Cantsilieris S."/>
            <person name="Munson K."/>
            <person name="Nelson B."/>
            <person name="Raja A."/>
            <person name="Underwood J."/>
            <person name="Diekhans M."/>
            <person name="Fiddes I."/>
            <person name="Haussler D."/>
            <person name="Eichler E."/>
        </authorList>
    </citation>
    <scope>NUCLEOTIDE SEQUENCE [LARGE SCALE GENOMIC DNA]</scope>
    <source>
        <strain evidence="2">Susie</strain>
    </source>
</reference>
<organism evidence="2">
    <name type="scientific">Pongo abelii</name>
    <name type="common">Sumatran orangutan</name>
    <name type="synonym">Pongo pygmaeus abelii</name>
    <dbReference type="NCBI Taxonomy" id="9601"/>
    <lineage>
        <taxon>Eukaryota</taxon>
        <taxon>Metazoa</taxon>
        <taxon>Chordata</taxon>
        <taxon>Craniata</taxon>
        <taxon>Vertebrata</taxon>
        <taxon>Euteleostomi</taxon>
        <taxon>Mammalia</taxon>
        <taxon>Eutheria</taxon>
        <taxon>Euarchontoglires</taxon>
        <taxon>Primates</taxon>
        <taxon>Haplorrhini</taxon>
        <taxon>Catarrhini</taxon>
        <taxon>Hominidae</taxon>
        <taxon>Pongo</taxon>
    </lineage>
</organism>